<name>A0AC34FQY7_9BILA</name>
<organism evidence="1 2">
    <name type="scientific">Panagrolaimus sp. ES5</name>
    <dbReference type="NCBI Taxonomy" id="591445"/>
    <lineage>
        <taxon>Eukaryota</taxon>
        <taxon>Metazoa</taxon>
        <taxon>Ecdysozoa</taxon>
        <taxon>Nematoda</taxon>
        <taxon>Chromadorea</taxon>
        <taxon>Rhabditida</taxon>
        <taxon>Tylenchina</taxon>
        <taxon>Panagrolaimomorpha</taxon>
        <taxon>Panagrolaimoidea</taxon>
        <taxon>Panagrolaimidae</taxon>
        <taxon>Panagrolaimus</taxon>
    </lineage>
</organism>
<protein>
    <submittedName>
        <fullName evidence="2">Uridine 5'-monophosphate synthase</fullName>
    </submittedName>
</protein>
<dbReference type="Proteomes" id="UP000887579">
    <property type="component" value="Unplaced"/>
</dbReference>
<dbReference type="WBParaSite" id="ES5_v2.g19788.t1">
    <property type="protein sequence ID" value="ES5_v2.g19788.t1"/>
    <property type="gene ID" value="ES5_v2.g19788"/>
</dbReference>
<sequence>MSTDLFNDFHRLEVFKLGNFVLKSGLPSPIYIDLRALISDPKLLKHTCLEMTKLIEAKKVDYDYIVGVPYAALPMATLISSNLEAPMLIKRKEAKAYGTKKLIEGSYETGKKCLIIEDVVTSGASILETVKALKQEGLICVDVICALNREQGGVERLAKEGINLHSLVSMTAILDYLVSSETISAERRVEIEALLKNTSLANTGADGKENGTNGTTNSWTLESRKSLLEANSLNSMVLNVMLKKQTNLCVAVDETNKEKILQTLQSIGGYVCAIKLHADIVDDFDQSFVEELTTLSKQLNFIIFADRKLADTGNTVELQLTHGNLHIADWANVVTVHSVPGPSILQSVGNIIKQNKALKGALLIASLSSKGALTDSEYSKKSLEMANNATEVVSGFICQKRPSENPAFLYWTPGVNESKSTDGLGQQWRSVEDAIKRDGNDIIIVGRAITQSSNPAETARDYSERAFELWKSR</sequence>
<evidence type="ECO:0000313" key="2">
    <source>
        <dbReference type="WBParaSite" id="ES5_v2.g19788.t1"/>
    </source>
</evidence>
<evidence type="ECO:0000313" key="1">
    <source>
        <dbReference type="Proteomes" id="UP000887579"/>
    </source>
</evidence>
<proteinExistence type="predicted"/>
<reference evidence="2" key="1">
    <citation type="submission" date="2022-11" db="UniProtKB">
        <authorList>
            <consortium name="WormBaseParasite"/>
        </authorList>
    </citation>
    <scope>IDENTIFICATION</scope>
</reference>
<accession>A0AC34FQY7</accession>